<gene>
    <name evidence="2" type="ORF">mMyoMyo1_008917</name>
</gene>
<dbReference type="AlphaFoldDB" id="A0A7J7TTK8"/>
<evidence type="ECO:0000256" key="1">
    <source>
        <dbReference type="SAM" id="MobiDB-lite"/>
    </source>
</evidence>
<dbReference type="EMBL" id="JABWUV010000015">
    <property type="protein sequence ID" value="KAF6303934.1"/>
    <property type="molecule type" value="Genomic_DNA"/>
</dbReference>
<evidence type="ECO:0000313" key="2">
    <source>
        <dbReference type="EMBL" id="KAF6303934.1"/>
    </source>
</evidence>
<sequence length="146" mass="15569">MDNLKTFQIPLIVAFKECNIDWLPYRGLSRKPSLNQTSNLWVRGAMPTHGATPASPGFPCFCLLSSQPGLRACIAFVVKGSENPGHVLAFPFALFLPLRVTRGLEALPPGSSRLRLRREAGRSGLPSPRGSPPLGSSLSSAGGAQC</sequence>
<organism evidence="2 3">
    <name type="scientific">Myotis myotis</name>
    <name type="common">Greater mouse-eared bat</name>
    <name type="synonym">Vespertilio myotis</name>
    <dbReference type="NCBI Taxonomy" id="51298"/>
    <lineage>
        <taxon>Eukaryota</taxon>
        <taxon>Metazoa</taxon>
        <taxon>Chordata</taxon>
        <taxon>Craniata</taxon>
        <taxon>Vertebrata</taxon>
        <taxon>Euteleostomi</taxon>
        <taxon>Mammalia</taxon>
        <taxon>Eutheria</taxon>
        <taxon>Laurasiatheria</taxon>
        <taxon>Chiroptera</taxon>
        <taxon>Yangochiroptera</taxon>
        <taxon>Vespertilionidae</taxon>
        <taxon>Myotis</taxon>
    </lineage>
</organism>
<accession>A0A7J7TTK8</accession>
<proteinExistence type="predicted"/>
<feature type="compositionally biased region" description="Low complexity" evidence="1">
    <location>
        <begin position="122"/>
        <end position="146"/>
    </location>
</feature>
<comment type="caution">
    <text evidence="2">The sequence shown here is derived from an EMBL/GenBank/DDBJ whole genome shotgun (WGS) entry which is preliminary data.</text>
</comment>
<evidence type="ECO:0000313" key="3">
    <source>
        <dbReference type="Proteomes" id="UP000527355"/>
    </source>
</evidence>
<feature type="region of interest" description="Disordered" evidence="1">
    <location>
        <begin position="113"/>
        <end position="146"/>
    </location>
</feature>
<dbReference type="Proteomes" id="UP000527355">
    <property type="component" value="Unassembled WGS sequence"/>
</dbReference>
<name>A0A7J7TTK8_MYOMY</name>
<protein>
    <submittedName>
        <fullName evidence="2">Uncharacterized protein</fullName>
    </submittedName>
</protein>
<reference evidence="2 3" key="1">
    <citation type="journal article" date="2020" name="Nature">
        <title>Six reference-quality genomes reveal evolution of bat adaptations.</title>
        <authorList>
            <person name="Jebb D."/>
            <person name="Huang Z."/>
            <person name="Pippel M."/>
            <person name="Hughes G.M."/>
            <person name="Lavrichenko K."/>
            <person name="Devanna P."/>
            <person name="Winkler S."/>
            <person name="Jermiin L.S."/>
            <person name="Skirmuntt E.C."/>
            <person name="Katzourakis A."/>
            <person name="Burkitt-Gray L."/>
            <person name="Ray D.A."/>
            <person name="Sullivan K.A.M."/>
            <person name="Roscito J.G."/>
            <person name="Kirilenko B.M."/>
            <person name="Davalos L.M."/>
            <person name="Corthals A.P."/>
            <person name="Power M.L."/>
            <person name="Jones G."/>
            <person name="Ransome R.D."/>
            <person name="Dechmann D.K.N."/>
            <person name="Locatelli A.G."/>
            <person name="Puechmaille S.J."/>
            <person name="Fedrigo O."/>
            <person name="Jarvis E.D."/>
            <person name="Hiller M."/>
            <person name="Vernes S.C."/>
            <person name="Myers E.W."/>
            <person name="Teeling E.C."/>
        </authorList>
    </citation>
    <scope>NUCLEOTIDE SEQUENCE [LARGE SCALE GENOMIC DNA]</scope>
    <source>
        <strain evidence="2">MMyoMyo1</strain>
        <tissue evidence="2">Flight muscle</tissue>
    </source>
</reference>
<keyword evidence="3" id="KW-1185">Reference proteome</keyword>